<evidence type="ECO:0000313" key="3">
    <source>
        <dbReference type="EMBL" id="TQL96211.1"/>
    </source>
</evidence>
<dbReference type="InterPro" id="IPR036388">
    <property type="entry name" value="WH-like_DNA-bd_sf"/>
</dbReference>
<comment type="similarity">
    <text evidence="1">Belongs to the AHA1 family.</text>
</comment>
<keyword evidence="4" id="KW-1185">Reference proteome</keyword>
<dbReference type="PRINTS" id="PR00778">
    <property type="entry name" value="HTHARSR"/>
</dbReference>
<dbReference type="OrthoDB" id="9815653at2"/>
<dbReference type="InterPro" id="IPR011991">
    <property type="entry name" value="ArsR-like_HTH"/>
</dbReference>
<dbReference type="CDD" id="cd00090">
    <property type="entry name" value="HTH_ARSR"/>
    <property type="match status" value="1"/>
</dbReference>
<dbReference type="Pfam" id="PF12840">
    <property type="entry name" value="HTH_20"/>
    <property type="match status" value="1"/>
</dbReference>
<dbReference type="RefSeq" id="WP_141955078.1">
    <property type="nucleotide sequence ID" value="NZ_VFOZ01000001.1"/>
</dbReference>
<dbReference type="InterPro" id="IPR001845">
    <property type="entry name" value="HTH_ArsR_DNA-bd_dom"/>
</dbReference>
<dbReference type="InterPro" id="IPR013538">
    <property type="entry name" value="ASHA1/2-like_C"/>
</dbReference>
<sequence>MDAVFKALADATRRRLLDSLNARNGQTLRELCAESGMSRQAVTKHLTVLEAAGLVTTVRQGREKLHYLNAAPINQITERWINRYDRTRVHALADLKSALEDAPMTKPEFVYVTHIKTTPEKLWQALTDPAFTARYWGVEFESDWTEGAPMVWRERGAETRDPEQVVLVSDPYRRLSYTWHTFTAEWAESGDVPEETLKAYAAEPRTQVTFDIEPTASAVKLTVTHGGFEPGSEILKGVSNGWPVILSSLKTLLESGEPL</sequence>
<dbReference type="Proteomes" id="UP000316096">
    <property type="component" value="Unassembled WGS sequence"/>
</dbReference>
<dbReference type="InterPro" id="IPR023393">
    <property type="entry name" value="START-like_dom_sf"/>
</dbReference>
<evidence type="ECO:0000256" key="1">
    <source>
        <dbReference type="ARBA" id="ARBA00006817"/>
    </source>
</evidence>
<gene>
    <name evidence="3" type="ORF">FB559_1735</name>
</gene>
<dbReference type="Gene3D" id="1.10.10.10">
    <property type="entry name" value="Winged helix-like DNA-binding domain superfamily/Winged helix DNA-binding domain"/>
    <property type="match status" value="1"/>
</dbReference>
<reference evidence="3 4" key="1">
    <citation type="submission" date="2019-06" db="EMBL/GenBank/DDBJ databases">
        <title>Sequencing the genomes of 1000 actinobacteria strains.</title>
        <authorList>
            <person name="Klenk H.-P."/>
        </authorList>
    </citation>
    <scope>NUCLEOTIDE SEQUENCE [LARGE SCALE GENOMIC DNA]</scope>
    <source>
        <strain evidence="3 4">DSM 102200</strain>
    </source>
</reference>
<dbReference type="SMART" id="SM00418">
    <property type="entry name" value="HTH_ARSR"/>
    <property type="match status" value="1"/>
</dbReference>
<protein>
    <submittedName>
        <fullName evidence="3">ArsR family transcriptional regulator</fullName>
    </submittedName>
</protein>
<dbReference type="InterPro" id="IPR036390">
    <property type="entry name" value="WH_DNA-bd_sf"/>
</dbReference>
<dbReference type="CDD" id="cd08893">
    <property type="entry name" value="SRPBCC_CalC_Aha1-like_GntR-HTH"/>
    <property type="match status" value="1"/>
</dbReference>
<proteinExistence type="inferred from homology"/>
<dbReference type="PANTHER" id="PTHR38600">
    <property type="entry name" value="TRANSCRIPTIONAL REGULATORY PROTEIN"/>
    <property type="match status" value="1"/>
</dbReference>
<name>A0A543CGI7_9ACTN</name>
<dbReference type="AlphaFoldDB" id="A0A543CGI7"/>
<organism evidence="3 4">
    <name type="scientific">Actinoallomurus bryophytorum</name>
    <dbReference type="NCBI Taxonomy" id="1490222"/>
    <lineage>
        <taxon>Bacteria</taxon>
        <taxon>Bacillati</taxon>
        <taxon>Actinomycetota</taxon>
        <taxon>Actinomycetes</taxon>
        <taxon>Streptosporangiales</taxon>
        <taxon>Thermomonosporaceae</taxon>
        <taxon>Actinoallomurus</taxon>
    </lineage>
</organism>
<dbReference type="SUPFAM" id="SSF46785">
    <property type="entry name" value="Winged helix' DNA-binding domain"/>
    <property type="match status" value="1"/>
</dbReference>
<dbReference type="Gene3D" id="3.30.530.20">
    <property type="match status" value="1"/>
</dbReference>
<feature type="domain" description="HTH arsR-type" evidence="2">
    <location>
        <begin position="1"/>
        <end position="88"/>
    </location>
</feature>
<dbReference type="Pfam" id="PF08327">
    <property type="entry name" value="AHSA1"/>
    <property type="match status" value="1"/>
</dbReference>
<dbReference type="EMBL" id="VFOZ01000001">
    <property type="protein sequence ID" value="TQL96211.1"/>
    <property type="molecule type" value="Genomic_DNA"/>
</dbReference>
<dbReference type="GO" id="GO:0003700">
    <property type="term" value="F:DNA-binding transcription factor activity"/>
    <property type="evidence" value="ECO:0007669"/>
    <property type="project" value="InterPro"/>
</dbReference>
<evidence type="ECO:0000259" key="2">
    <source>
        <dbReference type="PROSITE" id="PS50987"/>
    </source>
</evidence>
<dbReference type="NCBIfam" id="NF033788">
    <property type="entry name" value="HTH_metalloreg"/>
    <property type="match status" value="1"/>
</dbReference>
<evidence type="ECO:0000313" key="4">
    <source>
        <dbReference type="Proteomes" id="UP000316096"/>
    </source>
</evidence>
<dbReference type="PANTHER" id="PTHR38600:SF1">
    <property type="entry name" value="TRANSCRIPTIONAL REGULATORY PROTEIN"/>
    <property type="match status" value="1"/>
</dbReference>
<dbReference type="SUPFAM" id="SSF55961">
    <property type="entry name" value="Bet v1-like"/>
    <property type="match status" value="1"/>
</dbReference>
<dbReference type="PROSITE" id="PS50987">
    <property type="entry name" value="HTH_ARSR_2"/>
    <property type="match status" value="1"/>
</dbReference>
<comment type="caution">
    <text evidence="3">The sequence shown here is derived from an EMBL/GenBank/DDBJ whole genome shotgun (WGS) entry which is preliminary data.</text>
</comment>
<accession>A0A543CGI7</accession>